<feature type="non-terminal residue" evidence="2">
    <location>
        <position position="1"/>
    </location>
</feature>
<feature type="region of interest" description="Disordered" evidence="1">
    <location>
        <begin position="226"/>
        <end position="251"/>
    </location>
</feature>
<name>A0A131ZCD3_RHIAP</name>
<dbReference type="AlphaFoldDB" id="A0A131ZCD3"/>
<feature type="compositionally biased region" description="Low complexity" evidence="1">
    <location>
        <begin position="436"/>
        <end position="453"/>
    </location>
</feature>
<reference evidence="2" key="1">
    <citation type="journal article" date="2016" name="Ticks Tick Borne Dis.">
        <title>De novo assembly and annotation of the salivary gland transcriptome of Rhipicephalus appendiculatus male and female ticks during blood feeding.</title>
        <authorList>
            <person name="de Castro M.H."/>
            <person name="de Klerk D."/>
            <person name="Pienaar R."/>
            <person name="Latif A.A."/>
            <person name="Rees D.J."/>
            <person name="Mans B.J."/>
        </authorList>
    </citation>
    <scope>NUCLEOTIDE SEQUENCE</scope>
    <source>
        <tissue evidence="2">Salivary glands</tissue>
    </source>
</reference>
<feature type="non-terminal residue" evidence="2">
    <location>
        <position position="932"/>
    </location>
</feature>
<feature type="compositionally biased region" description="Low complexity" evidence="1">
    <location>
        <begin position="584"/>
        <end position="598"/>
    </location>
</feature>
<feature type="region of interest" description="Disordered" evidence="1">
    <location>
        <begin position="489"/>
        <end position="511"/>
    </location>
</feature>
<accession>A0A131ZCD3</accession>
<dbReference type="EMBL" id="GEDV01000107">
    <property type="protein sequence ID" value="JAP88450.1"/>
    <property type="molecule type" value="Transcribed_RNA"/>
</dbReference>
<evidence type="ECO:0000256" key="1">
    <source>
        <dbReference type="SAM" id="MobiDB-lite"/>
    </source>
</evidence>
<feature type="compositionally biased region" description="Gly residues" evidence="1">
    <location>
        <begin position="573"/>
        <end position="583"/>
    </location>
</feature>
<sequence>QQWVFKMAACSEQEIDGILSTDLRSNFPVSPAPIPNSEVISKHSRTRERSLSKKVSNNERLGGSNNSGGVVAKALPQQWREEEEGGVGERDINQLSDDAFESVLRELVECKPQARSSSLVRSLRREVRDQEELFDGSLHALPLLSSSASGGHHQSRHHHRPGGSLSLQDLASSSPMPSSSMVRPRGGGVPNPAGRGMRQVNASRLTDARSARLDHHVEVAAAVAAAGGGAGSGSSSSSEASRAEEEKPSAAVAALGRVDEPSCAIKFPLLVRPGKNPQPDQELVTIKNGSSMSANEDVVEMPTTLDHGPRRVTTAVIDHNHTTFIAAKEFCMDKEGRMSFFTGDTGTVTAIAQSRIRDGELHSNNGSYSARKSKRSRNHVDPTVMAEQMSGHRGSDSIDTLLAYIYSDDKSGAPNSSNNGGNSVATENRKGKNVRKGTTSSSSNSSGAKNSLSSPPPGQADEKEAVQEGLSEDVINNNFDSSHRRAVFEDTPLCGGGGGGSPNEKERSFSPSFYSDYGTETELAGIYRVDLSSYSDVDQIQESEFRLVTKKPRRRAQLKKAATTVYEGFHRPLGGGGGGGSATGFGSSHGTTTTTGNGPVEDSTVRRPGVHSLESLSQPHQLQQHQQRNSVGAPSIRQEPPATAVGGGRQHNYTGSAPPSEPSSPENSDLDSVHSLPVSSGSGVAATMVLQTSYADIARMSCRQGRGGTSGNGGGGCGGAAAAISSAGTENSTAVVVPSQQTAVRPTSQGTEAPAATATTTVTTSAAGGPTVTAVSSSSVRENISSYSAECYQSGEGDRSSSPAVVLLDDIGGTPPSMLGEITFGFDVNEQLVQMSLNSQFQCVPSGGTLGEGGGEPAAMATAVPAVVAPPRFDGRPEELGRFNHRDVVDFLDWEWVRACQSYEKEGSSDSKTRVLYYCDSSSSGGQRQQNS</sequence>
<protein>
    <submittedName>
        <fullName evidence="2">Uncharacterized protein</fullName>
    </submittedName>
</protein>
<feature type="region of interest" description="Disordered" evidence="1">
    <location>
        <begin position="29"/>
        <end position="89"/>
    </location>
</feature>
<feature type="compositionally biased region" description="Low complexity" evidence="1">
    <location>
        <begin position="172"/>
        <end position="181"/>
    </location>
</feature>
<organism evidence="2">
    <name type="scientific">Rhipicephalus appendiculatus</name>
    <name type="common">Brown ear tick</name>
    <dbReference type="NCBI Taxonomy" id="34631"/>
    <lineage>
        <taxon>Eukaryota</taxon>
        <taxon>Metazoa</taxon>
        <taxon>Ecdysozoa</taxon>
        <taxon>Arthropoda</taxon>
        <taxon>Chelicerata</taxon>
        <taxon>Arachnida</taxon>
        <taxon>Acari</taxon>
        <taxon>Parasitiformes</taxon>
        <taxon>Ixodida</taxon>
        <taxon>Ixodoidea</taxon>
        <taxon>Ixodidae</taxon>
        <taxon>Rhipicephalinae</taxon>
        <taxon>Rhipicephalus</taxon>
        <taxon>Rhipicephalus</taxon>
    </lineage>
</organism>
<feature type="region of interest" description="Disordered" evidence="1">
    <location>
        <begin position="145"/>
        <end position="198"/>
    </location>
</feature>
<feature type="region of interest" description="Disordered" evidence="1">
    <location>
        <begin position="411"/>
        <end position="467"/>
    </location>
</feature>
<evidence type="ECO:0000313" key="2">
    <source>
        <dbReference type="EMBL" id="JAP88450.1"/>
    </source>
</evidence>
<feature type="compositionally biased region" description="Polar residues" evidence="1">
    <location>
        <begin position="53"/>
        <end position="68"/>
    </location>
</feature>
<proteinExistence type="predicted"/>
<feature type="region of interest" description="Disordered" evidence="1">
    <location>
        <begin position="358"/>
        <end position="394"/>
    </location>
</feature>
<feature type="region of interest" description="Disordered" evidence="1">
    <location>
        <begin position="568"/>
        <end position="680"/>
    </location>
</feature>
<feature type="compositionally biased region" description="Low complexity" evidence="1">
    <location>
        <begin position="611"/>
        <end position="627"/>
    </location>
</feature>
<feature type="compositionally biased region" description="Low complexity" evidence="1">
    <location>
        <begin position="412"/>
        <end position="423"/>
    </location>
</feature>